<keyword evidence="1" id="KW-0472">Membrane</keyword>
<keyword evidence="3" id="KW-0378">Hydrolase</keyword>
<dbReference type="AlphaFoldDB" id="A0A4Y5YRJ5"/>
<proteinExistence type="predicted"/>
<dbReference type="Proteomes" id="UP000316125">
    <property type="component" value="Chromosome"/>
</dbReference>
<evidence type="ECO:0000313" key="4">
    <source>
        <dbReference type="Proteomes" id="UP000316125"/>
    </source>
</evidence>
<dbReference type="Pfam" id="PF12695">
    <property type="entry name" value="Abhydrolase_5"/>
    <property type="match status" value="1"/>
</dbReference>
<feature type="transmembrane region" description="Helical" evidence="1">
    <location>
        <begin position="12"/>
        <end position="31"/>
    </location>
</feature>
<keyword evidence="1" id="KW-1133">Transmembrane helix</keyword>
<dbReference type="GO" id="GO:0016787">
    <property type="term" value="F:hydrolase activity"/>
    <property type="evidence" value="ECO:0007669"/>
    <property type="project" value="UniProtKB-KW"/>
</dbReference>
<dbReference type="EMBL" id="CP041040">
    <property type="protein sequence ID" value="QDE35374.1"/>
    <property type="molecule type" value="Genomic_DNA"/>
</dbReference>
<accession>A0A4Y5YRJ5</accession>
<dbReference type="OrthoDB" id="9780932at2"/>
<evidence type="ECO:0000256" key="1">
    <source>
        <dbReference type="SAM" id="Phobius"/>
    </source>
</evidence>
<dbReference type="InterPro" id="IPR029058">
    <property type="entry name" value="AB_hydrolase_fold"/>
</dbReference>
<organism evidence="3 4">
    <name type="scientific">Microbacterium foliorum</name>
    <dbReference type="NCBI Taxonomy" id="104336"/>
    <lineage>
        <taxon>Bacteria</taxon>
        <taxon>Bacillati</taxon>
        <taxon>Actinomycetota</taxon>
        <taxon>Actinomycetes</taxon>
        <taxon>Micrococcales</taxon>
        <taxon>Microbacteriaceae</taxon>
        <taxon>Microbacterium</taxon>
    </lineage>
</organism>
<keyword evidence="1" id="KW-0812">Transmembrane</keyword>
<protein>
    <submittedName>
        <fullName evidence="3">Alpha/beta hydrolase</fullName>
    </submittedName>
</protein>
<gene>
    <name evidence="3" type="ORF">FIV50_11620</name>
</gene>
<reference evidence="3 4" key="1">
    <citation type="submission" date="2019-06" db="EMBL/GenBank/DDBJ databases">
        <title>Complete genome of Microbacterium foliorum M2.</title>
        <authorList>
            <person name="Cao G."/>
        </authorList>
    </citation>
    <scope>NUCLEOTIDE SEQUENCE [LARGE SCALE GENOMIC DNA]</scope>
    <source>
        <strain evidence="3 4">M2</strain>
    </source>
</reference>
<sequence length="249" mass="26126">MQKKRERRVLKVIVWGLVAVLVLGIGGIVAWSQIGVMPAEKAPLASVRENPAIHVEDADQGIVLTPADGESETGLVFVPGAKVDPWAYAAILQSLAEEGVTVVITRPWLNLAFFDLRGLDSFTSAAPDIDEWAIGGHSLGGVRACQLAADAEALVLFGSYCSNDVSDTDLAVLSISGSEDGLSTPEKIDAARDLLPAGAEMIEIEGASHASFGDYGPQAGDGTPTITDDEMHSEVAEILIPFMAAFPQG</sequence>
<evidence type="ECO:0000259" key="2">
    <source>
        <dbReference type="Pfam" id="PF12695"/>
    </source>
</evidence>
<dbReference type="InterPro" id="IPR029059">
    <property type="entry name" value="AB_hydrolase_5"/>
</dbReference>
<evidence type="ECO:0000313" key="3">
    <source>
        <dbReference type="EMBL" id="QDE35374.1"/>
    </source>
</evidence>
<dbReference type="RefSeq" id="WP_140037565.1">
    <property type="nucleotide sequence ID" value="NZ_CP041040.1"/>
</dbReference>
<feature type="domain" description="Alpha/beta hydrolase fold-5" evidence="2">
    <location>
        <begin position="75"/>
        <end position="230"/>
    </location>
</feature>
<name>A0A4Y5YRJ5_9MICO</name>
<dbReference type="Gene3D" id="3.40.50.1820">
    <property type="entry name" value="alpha/beta hydrolase"/>
    <property type="match status" value="1"/>
</dbReference>
<dbReference type="SUPFAM" id="SSF53474">
    <property type="entry name" value="alpha/beta-Hydrolases"/>
    <property type="match status" value="1"/>
</dbReference>